<dbReference type="RefSeq" id="WP_013491177.1">
    <property type="nucleotide sequence ID" value="NC_014830.1"/>
</dbReference>
<reference evidence="2 3" key="1">
    <citation type="journal article" date="2010" name="Stand. Genomic Sci.">
        <title>Complete genome sequence of Intrasporangium calvum type strain (7 KIP).</title>
        <authorList>
            <person name="Del Rio T.G."/>
            <person name="Chertkov O."/>
            <person name="Yasawong M."/>
            <person name="Lucas S."/>
            <person name="Deshpande S."/>
            <person name="Cheng J.F."/>
            <person name="Detter C."/>
            <person name="Tapia R."/>
            <person name="Han C."/>
            <person name="Goodwin L."/>
            <person name="Pitluck S."/>
            <person name="Liolios K."/>
            <person name="Ivanova N."/>
            <person name="Mavromatis K."/>
            <person name="Pati A."/>
            <person name="Chen A."/>
            <person name="Palaniappan K."/>
            <person name="Land M."/>
            <person name="Hauser L."/>
            <person name="Chang Y.J."/>
            <person name="Jeffries C.D."/>
            <person name="Rohde M."/>
            <person name="Pukall R."/>
            <person name="Sikorski J."/>
            <person name="Goker M."/>
            <person name="Woyke T."/>
            <person name="Bristow J."/>
            <person name="Eisen J.A."/>
            <person name="Markowitz V."/>
            <person name="Hugenholtz P."/>
            <person name="Kyrpides N.C."/>
            <person name="Klenk H.P."/>
            <person name="Lapidus A."/>
        </authorList>
    </citation>
    <scope>NUCLEOTIDE SEQUENCE [LARGE SCALE GENOMIC DNA]</scope>
    <source>
        <strain evidence="3">ATCC 23552 / DSM 43043 / JCM 3097 / NBRC 12989 / 7 KIP</strain>
    </source>
</reference>
<dbReference type="EMBL" id="CP002343">
    <property type="protein sequence ID" value="ADU46855.1"/>
    <property type="molecule type" value="Genomic_DNA"/>
</dbReference>
<keyword evidence="1" id="KW-0812">Transmembrane</keyword>
<dbReference type="eggNOG" id="ENOG502Z8EG">
    <property type="taxonomic scope" value="Bacteria"/>
</dbReference>
<evidence type="ECO:0000256" key="1">
    <source>
        <dbReference type="SAM" id="Phobius"/>
    </source>
</evidence>
<gene>
    <name evidence="2" type="ordered locus">Intca_0300</name>
</gene>
<accession>E6S6W9</accession>
<evidence type="ECO:0000313" key="3">
    <source>
        <dbReference type="Proteomes" id="UP000008914"/>
    </source>
</evidence>
<dbReference type="Proteomes" id="UP000008914">
    <property type="component" value="Chromosome"/>
</dbReference>
<proteinExistence type="predicted"/>
<sequence>MSEIIAAIDEGAANDFLDIVVAGVGPQSTSGSSSLGPFGASYSVTGTLTNGTVDLIPPDTIRVADLRLDWTATLTLSIDLGDFLPEIHIPQVCVTIPCVGKVCTPAIDITWPTLSVPLSFGDFVKATVDLGIVVGLAGGVWKVEGVVQGVPSLSFGPGTAAIVTAIGLAVAAAVAWVPFIGPFLAGLAIAVASAIGVAGLTGWLGPIISPFISGTRFPVYDQPEWFEVLPSAGASDPAVFVHLDAIGAEVQHNAPEDELVLTADISA</sequence>
<dbReference type="HOGENOM" id="CLU_1041215_0_0_11"/>
<feature type="transmembrane region" description="Helical" evidence="1">
    <location>
        <begin position="183"/>
        <end position="204"/>
    </location>
</feature>
<keyword evidence="1" id="KW-0472">Membrane</keyword>
<dbReference type="STRING" id="710696.Intca_0300"/>
<dbReference type="AlphaFoldDB" id="E6S6W9"/>
<name>E6S6W9_INTC7</name>
<feature type="transmembrane region" description="Helical" evidence="1">
    <location>
        <begin position="158"/>
        <end position="177"/>
    </location>
</feature>
<protein>
    <submittedName>
        <fullName evidence="2">Uncharacterized protein</fullName>
    </submittedName>
</protein>
<keyword evidence="3" id="KW-1185">Reference proteome</keyword>
<organism evidence="2 3">
    <name type="scientific">Intrasporangium calvum (strain ATCC 23552 / DSM 43043 / JCM 3097 / NBRC 12989 / NCIMB 10167 / NRRL B-3866 / 7 KIP)</name>
    <dbReference type="NCBI Taxonomy" id="710696"/>
    <lineage>
        <taxon>Bacteria</taxon>
        <taxon>Bacillati</taxon>
        <taxon>Actinomycetota</taxon>
        <taxon>Actinomycetes</taxon>
        <taxon>Micrococcales</taxon>
        <taxon>Intrasporangiaceae</taxon>
        <taxon>Intrasporangium</taxon>
    </lineage>
</organism>
<evidence type="ECO:0000313" key="2">
    <source>
        <dbReference type="EMBL" id="ADU46855.1"/>
    </source>
</evidence>
<dbReference type="OrthoDB" id="4870508at2"/>
<keyword evidence="1" id="KW-1133">Transmembrane helix</keyword>
<dbReference type="KEGG" id="ica:Intca_0300"/>